<evidence type="ECO:0000256" key="1">
    <source>
        <dbReference type="ARBA" id="ARBA00004141"/>
    </source>
</evidence>
<sequence length="243" mass="27017">MLSPSKSFLPSSPPIPKFVIKAPSSSSSTSSRFLTSSLSKTTSTRILSSSPLEIYNTYLTSSPLLTKSITAGVILGAADYATQMFSGEGGEGEGKEEKKIDYVRTARFSLFGFILQAPWNHYYYLLLDSTLPPTPDPFTVTTGVKLLIDQFLQAPIFTILIFYFLGLTEGKTITSVNTQLRTTYVQTMKSNWLLWIPATFINLAFVDPEYRVLFLNCVFFFWSIYLSLVVNGEADVVKGEDVV</sequence>
<evidence type="ECO:0000256" key="3">
    <source>
        <dbReference type="ARBA" id="ARBA00022692"/>
    </source>
</evidence>
<organism evidence="7 8">
    <name type="scientific">Triparma laevis f. longispina</name>
    <dbReference type="NCBI Taxonomy" id="1714387"/>
    <lineage>
        <taxon>Eukaryota</taxon>
        <taxon>Sar</taxon>
        <taxon>Stramenopiles</taxon>
        <taxon>Ochrophyta</taxon>
        <taxon>Bolidophyceae</taxon>
        <taxon>Parmales</taxon>
        <taxon>Triparmaceae</taxon>
        <taxon>Triparma</taxon>
    </lineage>
</organism>
<dbReference type="Proteomes" id="UP001165122">
    <property type="component" value="Unassembled WGS sequence"/>
</dbReference>
<dbReference type="PANTHER" id="PTHR11266">
    <property type="entry name" value="PEROXISOMAL MEMBRANE PROTEIN 2, PXMP2 MPV17"/>
    <property type="match status" value="1"/>
</dbReference>
<evidence type="ECO:0000256" key="6">
    <source>
        <dbReference type="RuleBase" id="RU363053"/>
    </source>
</evidence>
<keyword evidence="4 6" id="KW-1133">Transmembrane helix</keyword>
<reference evidence="8" key="1">
    <citation type="journal article" date="2023" name="Commun. Biol.">
        <title>Genome analysis of Parmales, the sister group of diatoms, reveals the evolutionary specialization of diatoms from phago-mixotrophs to photoautotrophs.</title>
        <authorList>
            <person name="Ban H."/>
            <person name="Sato S."/>
            <person name="Yoshikawa S."/>
            <person name="Yamada K."/>
            <person name="Nakamura Y."/>
            <person name="Ichinomiya M."/>
            <person name="Sato N."/>
            <person name="Blanc-Mathieu R."/>
            <person name="Endo H."/>
            <person name="Kuwata A."/>
            <person name="Ogata H."/>
        </authorList>
    </citation>
    <scope>NUCLEOTIDE SEQUENCE [LARGE SCALE GENOMIC DNA]</scope>
    <source>
        <strain evidence="8">NIES 3700</strain>
    </source>
</reference>
<feature type="transmembrane region" description="Helical" evidence="6">
    <location>
        <begin position="188"/>
        <end position="206"/>
    </location>
</feature>
<dbReference type="PANTHER" id="PTHR11266:SF80">
    <property type="entry name" value="PEROXISOMAL MEMBRANE PROTEIN 2"/>
    <property type="match status" value="1"/>
</dbReference>
<protein>
    <submittedName>
        <fullName evidence="7">Uncharacterized protein</fullName>
    </submittedName>
</protein>
<feature type="transmembrane region" description="Helical" evidence="6">
    <location>
        <begin position="108"/>
        <end position="126"/>
    </location>
</feature>
<name>A0A9W6ZNU0_9STRA</name>
<evidence type="ECO:0000313" key="8">
    <source>
        <dbReference type="Proteomes" id="UP001165122"/>
    </source>
</evidence>
<dbReference type="InterPro" id="IPR007248">
    <property type="entry name" value="Mpv17_PMP22"/>
</dbReference>
<evidence type="ECO:0000256" key="5">
    <source>
        <dbReference type="ARBA" id="ARBA00023136"/>
    </source>
</evidence>
<keyword evidence="8" id="KW-1185">Reference proteome</keyword>
<feature type="transmembrane region" description="Helical" evidence="6">
    <location>
        <begin position="212"/>
        <end position="230"/>
    </location>
</feature>
<dbReference type="OrthoDB" id="430207at2759"/>
<dbReference type="EMBL" id="BRXW01000425">
    <property type="protein sequence ID" value="GMH53625.1"/>
    <property type="molecule type" value="Genomic_DNA"/>
</dbReference>
<gene>
    <name evidence="7" type="ORF">TrLO_g216</name>
</gene>
<dbReference type="GO" id="GO:0005737">
    <property type="term" value="C:cytoplasm"/>
    <property type="evidence" value="ECO:0007669"/>
    <property type="project" value="TreeGrafter"/>
</dbReference>
<accession>A0A9W6ZNU0</accession>
<feature type="transmembrane region" description="Helical" evidence="6">
    <location>
        <begin position="146"/>
        <end position="167"/>
    </location>
</feature>
<comment type="caution">
    <text evidence="7">The sequence shown here is derived from an EMBL/GenBank/DDBJ whole genome shotgun (WGS) entry which is preliminary data.</text>
</comment>
<dbReference type="AlphaFoldDB" id="A0A9W6ZNU0"/>
<dbReference type="GO" id="GO:0016020">
    <property type="term" value="C:membrane"/>
    <property type="evidence" value="ECO:0007669"/>
    <property type="project" value="UniProtKB-SubCell"/>
</dbReference>
<proteinExistence type="inferred from homology"/>
<keyword evidence="3 6" id="KW-0812">Transmembrane</keyword>
<evidence type="ECO:0000313" key="7">
    <source>
        <dbReference type="EMBL" id="GMH53625.1"/>
    </source>
</evidence>
<evidence type="ECO:0000256" key="2">
    <source>
        <dbReference type="ARBA" id="ARBA00006824"/>
    </source>
</evidence>
<dbReference type="Pfam" id="PF04117">
    <property type="entry name" value="Mpv17_PMP22"/>
    <property type="match status" value="1"/>
</dbReference>
<comment type="similarity">
    <text evidence="2 6">Belongs to the peroxisomal membrane protein PXMP2/4 family.</text>
</comment>
<keyword evidence="5 6" id="KW-0472">Membrane</keyword>
<evidence type="ECO:0000256" key="4">
    <source>
        <dbReference type="ARBA" id="ARBA00022989"/>
    </source>
</evidence>
<comment type="subcellular location">
    <subcellularLocation>
        <location evidence="1">Membrane</location>
        <topology evidence="1">Multi-pass membrane protein</topology>
    </subcellularLocation>
</comment>